<evidence type="ECO:0000313" key="7">
    <source>
        <dbReference type="EMBL" id="EJU00323.1"/>
    </source>
</evidence>
<feature type="transmembrane region" description="Helical" evidence="6">
    <location>
        <begin position="68"/>
        <end position="86"/>
    </location>
</feature>
<accession>M5G956</accession>
<evidence type="ECO:0000256" key="6">
    <source>
        <dbReference type="SAM" id="Phobius"/>
    </source>
</evidence>
<feature type="transmembrane region" description="Helical" evidence="6">
    <location>
        <begin position="147"/>
        <end position="167"/>
    </location>
</feature>
<evidence type="ECO:0000256" key="4">
    <source>
        <dbReference type="ARBA" id="ARBA00022989"/>
    </source>
</evidence>
<keyword evidence="5 6" id="KW-0472">Membrane</keyword>
<dbReference type="InterPro" id="IPR043476">
    <property type="entry name" value="Yro2-like_7TM"/>
</dbReference>
<dbReference type="Gene3D" id="1.20.1070.10">
    <property type="entry name" value="Rhodopsin 7-helix transmembrane proteins"/>
    <property type="match status" value="1"/>
</dbReference>
<dbReference type="Pfam" id="PF01036">
    <property type="entry name" value="Bac_rhodopsin"/>
    <property type="match status" value="1"/>
</dbReference>
<comment type="similarity">
    <text evidence="2">Belongs to the archaeal/bacterial/fungal opsin family.</text>
</comment>
<evidence type="ECO:0000256" key="2">
    <source>
        <dbReference type="ARBA" id="ARBA00008130"/>
    </source>
</evidence>
<evidence type="ECO:0000256" key="3">
    <source>
        <dbReference type="ARBA" id="ARBA00022692"/>
    </source>
</evidence>
<proteinExistence type="inferred from homology"/>
<dbReference type="Proteomes" id="UP000030653">
    <property type="component" value="Unassembled WGS sequence"/>
</dbReference>
<reference evidence="7 8" key="1">
    <citation type="journal article" date="2012" name="Science">
        <title>The Paleozoic origin of enzymatic lignin decomposition reconstructed from 31 fungal genomes.</title>
        <authorList>
            <person name="Floudas D."/>
            <person name="Binder M."/>
            <person name="Riley R."/>
            <person name="Barry K."/>
            <person name="Blanchette R.A."/>
            <person name="Henrissat B."/>
            <person name="Martinez A.T."/>
            <person name="Otillar R."/>
            <person name="Spatafora J.W."/>
            <person name="Yadav J.S."/>
            <person name="Aerts A."/>
            <person name="Benoit I."/>
            <person name="Boyd A."/>
            <person name="Carlson A."/>
            <person name="Copeland A."/>
            <person name="Coutinho P.M."/>
            <person name="de Vries R.P."/>
            <person name="Ferreira P."/>
            <person name="Findley K."/>
            <person name="Foster B."/>
            <person name="Gaskell J."/>
            <person name="Glotzer D."/>
            <person name="Gorecki P."/>
            <person name="Heitman J."/>
            <person name="Hesse C."/>
            <person name="Hori C."/>
            <person name="Igarashi K."/>
            <person name="Jurgens J.A."/>
            <person name="Kallen N."/>
            <person name="Kersten P."/>
            <person name="Kohler A."/>
            <person name="Kuees U."/>
            <person name="Kumar T.K.A."/>
            <person name="Kuo A."/>
            <person name="LaButti K."/>
            <person name="Larrondo L.F."/>
            <person name="Lindquist E."/>
            <person name="Ling A."/>
            <person name="Lombard V."/>
            <person name="Lucas S."/>
            <person name="Lundell T."/>
            <person name="Martin R."/>
            <person name="McLaughlin D.J."/>
            <person name="Morgenstern I."/>
            <person name="Morin E."/>
            <person name="Murat C."/>
            <person name="Nagy L.G."/>
            <person name="Nolan M."/>
            <person name="Ohm R.A."/>
            <person name="Patyshakuliyeva A."/>
            <person name="Rokas A."/>
            <person name="Ruiz-Duenas F.J."/>
            <person name="Sabat G."/>
            <person name="Salamov A."/>
            <person name="Samejima M."/>
            <person name="Schmutz J."/>
            <person name="Slot J.C."/>
            <person name="St John F."/>
            <person name="Stenlid J."/>
            <person name="Sun H."/>
            <person name="Sun S."/>
            <person name="Syed K."/>
            <person name="Tsang A."/>
            <person name="Wiebenga A."/>
            <person name="Young D."/>
            <person name="Pisabarro A."/>
            <person name="Eastwood D.C."/>
            <person name="Martin F."/>
            <person name="Cullen D."/>
            <person name="Grigoriev I.V."/>
            <person name="Hibbett D.S."/>
        </authorList>
    </citation>
    <scope>NUCLEOTIDE SEQUENCE [LARGE SCALE GENOMIC DNA]</scope>
    <source>
        <strain evidence="7 8">DJM-731 SS1</strain>
    </source>
</reference>
<feature type="transmembrane region" description="Helical" evidence="6">
    <location>
        <begin position="173"/>
        <end position="196"/>
    </location>
</feature>
<keyword evidence="7" id="KW-0346">Stress response</keyword>
<feature type="transmembrane region" description="Helical" evidence="6">
    <location>
        <begin position="122"/>
        <end position="140"/>
    </location>
</feature>
<evidence type="ECO:0000313" key="8">
    <source>
        <dbReference type="Proteomes" id="UP000030653"/>
    </source>
</evidence>
<dbReference type="PRINTS" id="PR00251">
    <property type="entry name" value="BACTRLOPSIN"/>
</dbReference>
<name>M5G956_DACPD</name>
<dbReference type="OrthoDB" id="536545at2759"/>
<gene>
    <name evidence="7" type="ORF">DACRYDRAFT_16842</name>
</gene>
<comment type="subcellular location">
    <subcellularLocation>
        <location evidence="1">Membrane</location>
        <topology evidence="1">Multi-pass membrane protein</topology>
    </subcellularLocation>
</comment>
<dbReference type="FunFam" id="1.20.1070.10:FF:000160">
    <property type="entry name" value="Related to Opsin-1"/>
    <property type="match status" value="1"/>
</dbReference>
<dbReference type="EMBL" id="JH795867">
    <property type="protein sequence ID" value="EJU00323.1"/>
    <property type="molecule type" value="Genomic_DNA"/>
</dbReference>
<dbReference type="InterPro" id="IPR001425">
    <property type="entry name" value="Arc/bac/fun_rhodopsins"/>
</dbReference>
<dbReference type="CDD" id="cd15239">
    <property type="entry name" value="7tm_YRO2_fungal-like"/>
    <property type="match status" value="1"/>
</dbReference>
<keyword evidence="3 6" id="KW-0812">Transmembrane</keyword>
<keyword evidence="4 6" id="KW-1133">Transmembrane helix</keyword>
<sequence length="289" mass="31904">MASDPLNQVHNVPMLRNRLRRSQHHPPNAAIDITSHGSDWLWAAFAVFTLTDLGMVAWMWLQPKTQRVLHLLPIVILTASAVTYFTTASDLGSTPITAEFYGNHHQDQAGDPATRAIWYARYIGWTFSLPLLVAEVLLTTGMSATEVASALFMQVVFVVSYLVGALVSTTWKWGYFVIGTAALLYVISYLVGPALVAAGRIGTDVRKVYLCSAPFVAFLLFLYPIAWGLSEGGNVIHPDSEMVFYGVLDLLIQPAFLYAFLYRLKDIDISRFGFAPREAVISEKPAATA</sequence>
<dbReference type="GO" id="GO:0005886">
    <property type="term" value="C:plasma membrane"/>
    <property type="evidence" value="ECO:0007669"/>
    <property type="project" value="TreeGrafter"/>
</dbReference>
<dbReference type="RefSeq" id="XP_040627220.1">
    <property type="nucleotide sequence ID" value="XM_040771233.1"/>
</dbReference>
<organism evidence="7 8">
    <name type="scientific">Dacryopinax primogenitus (strain DJM 731)</name>
    <name type="common">Brown rot fungus</name>
    <dbReference type="NCBI Taxonomy" id="1858805"/>
    <lineage>
        <taxon>Eukaryota</taxon>
        <taxon>Fungi</taxon>
        <taxon>Dikarya</taxon>
        <taxon>Basidiomycota</taxon>
        <taxon>Agaricomycotina</taxon>
        <taxon>Dacrymycetes</taxon>
        <taxon>Dacrymycetales</taxon>
        <taxon>Dacrymycetaceae</taxon>
        <taxon>Dacryopinax</taxon>
    </lineage>
</organism>
<dbReference type="PANTHER" id="PTHR28286">
    <property type="match status" value="1"/>
</dbReference>
<dbReference type="SMART" id="SM01021">
    <property type="entry name" value="Bac_rhodopsin"/>
    <property type="match status" value="1"/>
</dbReference>
<dbReference type="PANTHER" id="PTHR28286:SF1">
    <property type="entry name" value="30 KDA HEAT SHOCK PROTEIN-RELATED"/>
    <property type="match status" value="1"/>
</dbReference>
<dbReference type="GO" id="GO:0005783">
    <property type="term" value="C:endoplasmic reticulum"/>
    <property type="evidence" value="ECO:0007669"/>
    <property type="project" value="TreeGrafter"/>
</dbReference>
<dbReference type="HOGENOM" id="CLU_054785_2_1_1"/>
<feature type="transmembrane region" description="Helical" evidence="6">
    <location>
        <begin position="208"/>
        <end position="230"/>
    </location>
</feature>
<dbReference type="OMA" id="GHWNIDP"/>
<dbReference type="SUPFAM" id="SSF81321">
    <property type="entry name" value="Family A G protein-coupled receptor-like"/>
    <property type="match status" value="1"/>
</dbReference>
<keyword evidence="8" id="KW-1185">Reference proteome</keyword>
<dbReference type="GeneID" id="63686295"/>
<feature type="transmembrane region" description="Helical" evidence="6">
    <location>
        <begin position="40"/>
        <end position="61"/>
    </location>
</feature>
<dbReference type="AlphaFoldDB" id="M5G956"/>
<evidence type="ECO:0000256" key="5">
    <source>
        <dbReference type="ARBA" id="ARBA00023136"/>
    </source>
</evidence>
<feature type="transmembrane region" description="Helical" evidence="6">
    <location>
        <begin position="242"/>
        <end position="261"/>
    </location>
</feature>
<protein>
    <submittedName>
        <fullName evidence="7">Heat shock protein 30</fullName>
    </submittedName>
</protein>
<evidence type="ECO:0000256" key="1">
    <source>
        <dbReference type="ARBA" id="ARBA00004141"/>
    </source>
</evidence>